<feature type="region of interest" description="Disordered" evidence="1">
    <location>
        <begin position="13"/>
        <end position="48"/>
    </location>
</feature>
<evidence type="ECO:0000313" key="3">
    <source>
        <dbReference type="Proteomes" id="UP000029981"/>
    </source>
</evidence>
<proteinExistence type="predicted"/>
<sequence length="66" mass="7495">MFGKQELNEALKKYQTTIGKASHSSEGAEKNPSDDPESEQRKEERPLKTMAINEVEIQKITLVIYS</sequence>
<dbReference type="AlphaFoldDB" id="A0A0A0KYR4"/>
<evidence type="ECO:0000256" key="1">
    <source>
        <dbReference type="SAM" id="MobiDB-lite"/>
    </source>
</evidence>
<feature type="compositionally biased region" description="Polar residues" evidence="1">
    <location>
        <begin position="14"/>
        <end position="25"/>
    </location>
</feature>
<reference evidence="2 3" key="1">
    <citation type="journal article" date="2009" name="Nat. Genet.">
        <title>The genome of the cucumber, Cucumis sativus L.</title>
        <authorList>
            <person name="Huang S."/>
            <person name="Li R."/>
            <person name="Zhang Z."/>
            <person name="Li L."/>
            <person name="Gu X."/>
            <person name="Fan W."/>
            <person name="Lucas W.J."/>
            <person name="Wang X."/>
            <person name="Xie B."/>
            <person name="Ni P."/>
            <person name="Ren Y."/>
            <person name="Zhu H."/>
            <person name="Li J."/>
            <person name="Lin K."/>
            <person name="Jin W."/>
            <person name="Fei Z."/>
            <person name="Li G."/>
            <person name="Staub J."/>
            <person name="Kilian A."/>
            <person name="van der Vossen E.A."/>
            <person name="Wu Y."/>
            <person name="Guo J."/>
            <person name="He J."/>
            <person name="Jia Z."/>
            <person name="Ren Y."/>
            <person name="Tian G."/>
            <person name="Lu Y."/>
            <person name="Ruan J."/>
            <person name="Qian W."/>
            <person name="Wang M."/>
            <person name="Huang Q."/>
            <person name="Li B."/>
            <person name="Xuan Z."/>
            <person name="Cao J."/>
            <person name="Asan"/>
            <person name="Wu Z."/>
            <person name="Zhang J."/>
            <person name="Cai Q."/>
            <person name="Bai Y."/>
            <person name="Zhao B."/>
            <person name="Han Y."/>
            <person name="Li Y."/>
            <person name="Li X."/>
            <person name="Wang S."/>
            <person name="Shi Q."/>
            <person name="Liu S."/>
            <person name="Cho W.K."/>
            <person name="Kim J.Y."/>
            <person name="Xu Y."/>
            <person name="Heller-Uszynska K."/>
            <person name="Miao H."/>
            <person name="Cheng Z."/>
            <person name="Zhang S."/>
            <person name="Wu J."/>
            <person name="Yang Y."/>
            <person name="Kang H."/>
            <person name="Li M."/>
            <person name="Liang H."/>
            <person name="Ren X."/>
            <person name="Shi Z."/>
            <person name="Wen M."/>
            <person name="Jian M."/>
            <person name="Yang H."/>
            <person name="Zhang G."/>
            <person name="Yang Z."/>
            <person name="Chen R."/>
            <person name="Liu S."/>
            <person name="Li J."/>
            <person name="Ma L."/>
            <person name="Liu H."/>
            <person name="Zhou Y."/>
            <person name="Zhao J."/>
            <person name="Fang X."/>
            <person name="Li G."/>
            <person name="Fang L."/>
            <person name="Li Y."/>
            <person name="Liu D."/>
            <person name="Zheng H."/>
            <person name="Zhang Y."/>
            <person name="Qin N."/>
            <person name="Li Z."/>
            <person name="Yang G."/>
            <person name="Yang S."/>
            <person name="Bolund L."/>
            <person name="Kristiansen K."/>
            <person name="Zheng H."/>
            <person name="Li S."/>
            <person name="Zhang X."/>
            <person name="Yang H."/>
            <person name="Wang J."/>
            <person name="Sun R."/>
            <person name="Zhang B."/>
            <person name="Jiang S."/>
            <person name="Wang J."/>
            <person name="Du Y."/>
            <person name="Li S."/>
        </authorList>
    </citation>
    <scope>NUCLEOTIDE SEQUENCE [LARGE SCALE GENOMIC DNA]</scope>
    <source>
        <strain evidence="3">cv. 9930</strain>
    </source>
</reference>
<keyword evidence="3" id="KW-1185">Reference proteome</keyword>
<dbReference type="EMBL" id="CM002925">
    <property type="protein sequence ID" value="KGN54830.1"/>
    <property type="molecule type" value="Genomic_DNA"/>
</dbReference>
<dbReference type="Proteomes" id="UP000029981">
    <property type="component" value="Chromosome 4"/>
</dbReference>
<accession>A0A0A0KYR4</accession>
<gene>
    <name evidence="2" type="ORF">Csa_4G515290</name>
</gene>
<reference evidence="2 3" key="4">
    <citation type="journal article" date="2011" name="BMC Genomics">
        <title>RNA-Seq improves annotation of protein-coding genes in the cucumber genome.</title>
        <authorList>
            <person name="Li Z."/>
            <person name="Zhang Z."/>
            <person name="Yan P."/>
            <person name="Huang S."/>
            <person name="Fei Z."/>
            <person name="Lin K."/>
        </authorList>
    </citation>
    <scope>NUCLEOTIDE SEQUENCE [LARGE SCALE GENOMIC DNA]</scope>
    <source>
        <strain evidence="3">cv. 9930</strain>
    </source>
</reference>
<reference evidence="2 3" key="3">
    <citation type="journal article" date="2010" name="BMC Genomics">
        <title>Transcriptome sequencing and comparative analysis of cucumber flowers with different sex types.</title>
        <authorList>
            <person name="Guo S."/>
            <person name="Zheng Y."/>
            <person name="Joung J.G."/>
            <person name="Liu S."/>
            <person name="Zhang Z."/>
            <person name="Crasta O.R."/>
            <person name="Sobral B.W."/>
            <person name="Xu Y."/>
            <person name="Huang S."/>
            <person name="Fei Z."/>
        </authorList>
    </citation>
    <scope>NUCLEOTIDE SEQUENCE [LARGE SCALE GENOMIC DNA]</scope>
    <source>
        <strain evidence="3">cv. 9930</strain>
    </source>
</reference>
<feature type="compositionally biased region" description="Basic and acidic residues" evidence="1">
    <location>
        <begin position="26"/>
        <end position="47"/>
    </location>
</feature>
<evidence type="ECO:0000313" key="2">
    <source>
        <dbReference type="EMBL" id="KGN54830.1"/>
    </source>
</evidence>
<organism evidence="2 3">
    <name type="scientific">Cucumis sativus</name>
    <name type="common">Cucumber</name>
    <dbReference type="NCBI Taxonomy" id="3659"/>
    <lineage>
        <taxon>Eukaryota</taxon>
        <taxon>Viridiplantae</taxon>
        <taxon>Streptophyta</taxon>
        <taxon>Embryophyta</taxon>
        <taxon>Tracheophyta</taxon>
        <taxon>Spermatophyta</taxon>
        <taxon>Magnoliopsida</taxon>
        <taxon>eudicotyledons</taxon>
        <taxon>Gunneridae</taxon>
        <taxon>Pentapetalae</taxon>
        <taxon>rosids</taxon>
        <taxon>fabids</taxon>
        <taxon>Cucurbitales</taxon>
        <taxon>Cucurbitaceae</taxon>
        <taxon>Benincaseae</taxon>
        <taxon>Cucumis</taxon>
    </lineage>
</organism>
<protein>
    <submittedName>
        <fullName evidence="2">Uncharacterized protein</fullName>
    </submittedName>
</protein>
<reference evidence="2 3" key="2">
    <citation type="journal article" date="2009" name="PLoS ONE">
        <title>An integrated genetic and cytogenetic map of the cucumber genome.</title>
        <authorList>
            <person name="Ren Y."/>
            <person name="Zhang Z."/>
            <person name="Liu J."/>
            <person name="Staub J.E."/>
            <person name="Han Y."/>
            <person name="Cheng Z."/>
            <person name="Li X."/>
            <person name="Lu J."/>
            <person name="Miao H."/>
            <person name="Kang H."/>
            <person name="Xie B."/>
            <person name="Gu X."/>
            <person name="Wang X."/>
            <person name="Du Y."/>
            <person name="Jin W."/>
            <person name="Huang S."/>
        </authorList>
    </citation>
    <scope>NUCLEOTIDE SEQUENCE [LARGE SCALE GENOMIC DNA]</scope>
    <source>
        <strain evidence="3">cv. 9930</strain>
    </source>
</reference>
<dbReference type="Gramene" id="KGN54830">
    <property type="protein sequence ID" value="KGN54830"/>
    <property type="gene ID" value="Csa_4G515290"/>
</dbReference>
<name>A0A0A0KYR4_CUCSA</name>